<dbReference type="EMBL" id="LAZR01000553">
    <property type="protein sequence ID" value="KKN64473.1"/>
    <property type="molecule type" value="Genomic_DNA"/>
</dbReference>
<evidence type="ECO:0000313" key="1">
    <source>
        <dbReference type="EMBL" id="KKN64473.1"/>
    </source>
</evidence>
<dbReference type="Pfam" id="PF20911">
    <property type="entry name" value="GP7"/>
    <property type="match status" value="1"/>
</dbReference>
<organism evidence="1">
    <name type="scientific">marine sediment metagenome</name>
    <dbReference type="NCBI Taxonomy" id="412755"/>
    <lineage>
        <taxon>unclassified sequences</taxon>
        <taxon>metagenomes</taxon>
        <taxon>ecological metagenomes</taxon>
    </lineage>
</organism>
<accession>A0A0F9VFA0</accession>
<dbReference type="SUPFAM" id="SSF56563">
    <property type="entry name" value="Major capsid protein gp5"/>
    <property type="match status" value="1"/>
</dbReference>
<dbReference type="InterPro" id="IPR048813">
    <property type="entry name" value="GP7-like"/>
</dbReference>
<proteinExistence type="predicted"/>
<sequence length="323" mass="34841">MPSTLTLADYAQLAPTNIERGVIDVFRRESFILDSLGFEAAGGLQKTVIRSAGLPAVGFRKIGEGWSSSKASFEPITERVFDLGGDIDVDKLLVKADPSQMGKHTEAFVTAISYEFNDYFINGSPIVDPDGFTGIWYRLVNYLSSRQTVSGSGVDISPNAGAGLAANFDTVLDLLDELAHVVDGHAPAMFVLNEQLFLRLNSALRQNGLWSQDENSFGLQITRYGPSGPAIIDLGVMADQVTQIIGNLEHDAGSDFTSGDATSIYAMRTGGMYLNGLQLYPMDVNPIGLLQDGVTYRTVIDWPMGIMHENPRALARAVGIVAA</sequence>
<comment type="caution">
    <text evidence="1">The sequence shown here is derived from an EMBL/GenBank/DDBJ whole genome shotgun (WGS) entry which is preliminary data.</text>
</comment>
<protein>
    <recommendedName>
        <fullName evidence="2">Phage major capsid protein</fullName>
    </recommendedName>
</protein>
<dbReference type="NCBIfam" id="NF045672">
    <property type="entry name" value="MCP_gp7_epsi_15"/>
    <property type="match status" value="1"/>
</dbReference>
<reference evidence="1" key="1">
    <citation type="journal article" date="2015" name="Nature">
        <title>Complex archaea that bridge the gap between prokaryotes and eukaryotes.</title>
        <authorList>
            <person name="Spang A."/>
            <person name="Saw J.H."/>
            <person name="Jorgensen S.L."/>
            <person name="Zaremba-Niedzwiedzka K."/>
            <person name="Martijn J."/>
            <person name="Lind A.E."/>
            <person name="van Eijk R."/>
            <person name="Schleper C."/>
            <person name="Guy L."/>
            <person name="Ettema T.J."/>
        </authorList>
    </citation>
    <scope>NUCLEOTIDE SEQUENCE</scope>
</reference>
<evidence type="ECO:0008006" key="2">
    <source>
        <dbReference type="Google" id="ProtNLM"/>
    </source>
</evidence>
<name>A0A0F9VFA0_9ZZZZ</name>
<dbReference type="AlphaFoldDB" id="A0A0F9VFA0"/>
<gene>
    <name evidence="1" type="ORF">LCGC14_0490860</name>
</gene>